<gene>
    <name evidence="1" type="ORF">J2S59_001926</name>
</gene>
<reference evidence="1 2" key="1">
    <citation type="submission" date="2023-07" db="EMBL/GenBank/DDBJ databases">
        <title>Sequencing the genomes of 1000 actinobacteria strains.</title>
        <authorList>
            <person name="Klenk H.-P."/>
        </authorList>
    </citation>
    <scope>NUCLEOTIDE SEQUENCE [LARGE SCALE GENOMIC DNA]</scope>
    <source>
        <strain evidence="1 2">GD13</strain>
    </source>
</reference>
<organism evidence="1 2">
    <name type="scientific">Nocardioides massiliensis</name>
    <dbReference type="NCBI Taxonomy" id="1325935"/>
    <lineage>
        <taxon>Bacteria</taxon>
        <taxon>Bacillati</taxon>
        <taxon>Actinomycetota</taxon>
        <taxon>Actinomycetes</taxon>
        <taxon>Propionibacteriales</taxon>
        <taxon>Nocardioidaceae</taxon>
        <taxon>Nocardioides</taxon>
    </lineage>
</organism>
<dbReference type="RefSeq" id="WP_306825046.1">
    <property type="nucleotide sequence ID" value="NZ_JAUSQM010000001.1"/>
</dbReference>
<keyword evidence="2" id="KW-1185">Reference proteome</keyword>
<evidence type="ECO:0000313" key="1">
    <source>
        <dbReference type="EMBL" id="MDP9822117.1"/>
    </source>
</evidence>
<protein>
    <submittedName>
        <fullName evidence="1">Uncharacterized protein</fullName>
    </submittedName>
</protein>
<evidence type="ECO:0000313" key="2">
    <source>
        <dbReference type="Proteomes" id="UP001240447"/>
    </source>
</evidence>
<dbReference type="Proteomes" id="UP001240447">
    <property type="component" value="Unassembled WGS sequence"/>
</dbReference>
<accession>A0ABT9NNW5</accession>
<proteinExistence type="predicted"/>
<name>A0ABT9NNW5_9ACTN</name>
<comment type="caution">
    <text evidence="1">The sequence shown here is derived from an EMBL/GenBank/DDBJ whole genome shotgun (WGS) entry which is preliminary data.</text>
</comment>
<dbReference type="EMBL" id="JAUSQM010000001">
    <property type="protein sequence ID" value="MDP9822117.1"/>
    <property type="molecule type" value="Genomic_DNA"/>
</dbReference>
<sequence>MSDSCLPSRLAGGLRRRLRRPRYADVASTLALALALGTGSAYAVQTVTAKDIQPGAVKTRHLAKGAVKPARIAKGAVRANKVADAAVRPRHLHPALRAQIATTDTAGPAGPVGPAGGFSGLEVRTMTSGSIAPDDDSNMIVSCPSDKVALAGGYDADPDIEVRTFAPAAGTGVWWSGAGDPTGWAVFVTNHAGSPQEVLATVTCVDAP</sequence>